<keyword evidence="2" id="KW-0805">Transcription regulation</keyword>
<dbReference type="Gene3D" id="3.40.190.10">
    <property type="entry name" value="Periplasmic binding protein-like II"/>
    <property type="match status" value="2"/>
</dbReference>
<dbReference type="GO" id="GO:0003677">
    <property type="term" value="F:DNA binding"/>
    <property type="evidence" value="ECO:0007669"/>
    <property type="project" value="UniProtKB-KW"/>
</dbReference>
<dbReference type="PANTHER" id="PTHR30118:SF15">
    <property type="entry name" value="TRANSCRIPTIONAL REGULATORY PROTEIN"/>
    <property type="match status" value="1"/>
</dbReference>
<dbReference type="EMBL" id="CAEZSR010000024">
    <property type="protein sequence ID" value="CAB4549691.1"/>
    <property type="molecule type" value="Genomic_DNA"/>
</dbReference>
<feature type="domain" description="HTH lysR-type" evidence="5">
    <location>
        <begin position="4"/>
        <end position="61"/>
    </location>
</feature>
<dbReference type="InterPro" id="IPR000847">
    <property type="entry name" value="LysR_HTH_N"/>
</dbReference>
<evidence type="ECO:0000259" key="5">
    <source>
        <dbReference type="PROSITE" id="PS50931"/>
    </source>
</evidence>
<evidence type="ECO:0000256" key="3">
    <source>
        <dbReference type="ARBA" id="ARBA00023125"/>
    </source>
</evidence>
<dbReference type="Pfam" id="PF03466">
    <property type="entry name" value="LysR_substrate"/>
    <property type="match status" value="1"/>
</dbReference>
<dbReference type="InterPro" id="IPR050389">
    <property type="entry name" value="LysR-type_TF"/>
</dbReference>
<evidence type="ECO:0000256" key="2">
    <source>
        <dbReference type="ARBA" id="ARBA00023015"/>
    </source>
</evidence>
<name>A0A6J6CEB6_9ZZZZ</name>
<reference evidence="6" key="1">
    <citation type="submission" date="2020-05" db="EMBL/GenBank/DDBJ databases">
        <authorList>
            <person name="Chiriac C."/>
            <person name="Salcher M."/>
            <person name="Ghai R."/>
            <person name="Kavagutti S V."/>
        </authorList>
    </citation>
    <scope>NUCLEOTIDE SEQUENCE</scope>
</reference>
<dbReference type="AlphaFoldDB" id="A0A6J6CEB6"/>
<evidence type="ECO:0000256" key="1">
    <source>
        <dbReference type="ARBA" id="ARBA00009437"/>
    </source>
</evidence>
<comment type="similarity">
    <text evidence="1">Belongs to the LysR transcriptional regulatory family.</text>
</comment>
<dbReference type="InterPro" id="IPR036388">
    <property type="entry name" value="WH-like_DNA-bd_sf"/>
</dbReference>
<proteinExistence type="inferred from homology"/>
<sequence length="306" mass="33709">MQSIDLNLLPIAQALLAERSVTRAAARLHLSVPATSRALDRCRHAFGDPLLVRAGRGLAITPRGAELLTELDGTLESIARTLQRPTEFDPRRHRATYTIRANEVIVAILAGPWLEIIARQAPDVRLRFENESTDDIEALRGGDASIAIGSYGGLTEEMHHQPLVEEHLVGMLRAGHPLAGKRITPTRFAALRHVVTSRRGIARGPIDELLEERGLRRDIAAVVPSFSAAVGMCVTSDLTTLAPRRLLTVMGGPSTMVPFTPPLPLPVVKVEVIWHRRHHHDPPHQWLRRSLLDAVSHADTVELRPT</sequence>
<protein>
    <submittedName>
        <fullName evidence="6">Unannotated protein</fullName>
    </submittedName>
</protein>
<dbReference type="PANTHER" id="PTHR30118">
    <property type="entry name" value="HTH-TYPE TRANSCRIPTIONAL REGULATOR LEUO-RELATED"/>
    <property type="match status" value="1"/>
</dbReference>
<dbReference type="PROSITE" id="PS50931">
    <property type="entry name" value="HTH_LYSR"/>
    <property type="match status" value="1"/>
</dbReference>
<dbReference type="Pfam" id="PF00126">
    <property type="entry name" value="HTH_1"/>
    <property type="match status" value="1"/>
</dbReference>
<dbReference type="InterPro" id="IPR005119">
    <property type="entry name" value="LysR_subst-bd"/>
</dbReference>
<dbReference type="Gene3D" id="1.10.10.10">
    <property type="entry name" value="Winged helix-like DNA-binding domain superfamily/Winged helix DNA-binding domain"/>
    <property type="match status" value="1"/>
</dbReference>
<accession>A0A6J6CEB6</accession>
<keyword evidence="3" id="KW-0238">DNA-binding</keyword>
<evidence type="ECO:0000256" key="4">
    <source>
        <dbReference type="ARBA" id="ARBA00023163"/>
    </source>
</evidence>
<evidence type="ECO:0000313" key="6">
    <source>
        <dbReference type="EMBL" id="CAB4549691.1"/>
    </source>
</evidence>
<dbReference type="InterPro" id="IPR036390">
    <property type="entry name" value="WH_DNA-bd_sf"/>
</dbReference>
<organism evidence="6">
    <name type="scientific">freshwater metagenome</name>
    <dbReference type="NCBI Taxonomy" id="449393"/>
    <lineage>
        <taxon>unclassified sequences</taxon>
        <taxon>metagenomes</taxon>
        <taxon>ecological metagenomes</taxon>
    </lineage>
</organism>
<keyword evidence="4" id="KW-0804">Transcription</keyword>
<dbReference type="SUPFAM" id="SSF46785">
    <property type="entry name" value="Winged helix' DNA-binding domain"/>
    <property type="match status" value="1"/>
</dbReference>
<dbReference type="SUPFAM" id="SSF53850">
    <property type="entry name" value="Periplasmic binding protein-like II"/>
    <property type="match status" value="1"/>
</dbReference>
<dbReference type="GO" id="GO:0003700">
    <property type="term" value="F:DNA-binding transcription factor activity"/>
    <property type="evidence" value="ECO:0007669"/>
    <property type="project" value="InterPro"/>
</dbReference>
<gene>
    <name evidence="6" type="ORF">UFOPK1493_00952</name>
</gene>